<gene>
    <name evidence="1" type="ORF">H9741_04960</name>
</gene>
<organism evidence="1 2">
    <name type="scientific">Candidatus Borkfalkia faecipullorum</name>
    <dbReference type="NCBI Taxonomy" id="2838510"/>
    <lineage>
        <taxon>Bacteria</taxon>
        <taxon>Bacillati</taxon>
        <taxon>Bacillota</taxon>
        <taxon>Clostridia</taxon>
        <taxon>Christensenellales</taxon>
        <taxon>Christensenellaceae</taxon>
        <taxon>Candidatus Borkfalkia</taxon>
    </lineage>
</organism>
<dbReference type="SMART" id="SM00710">
    <property type="entry name" value="PbH1"/>
    <property type="match status" value="9"/>
</dbReference>
<evidence type="ECO:0000313" key="1">
    <source>
        <dbReference type="EMBL" id="HIX07796.1"/>
    </source>
</evidence>
<dbReference type="Gene3D" id="2.160.20.20">
    <property type="match status" value="1"/>
</dbReference>
<sequence>MTAKIRSIFLPVLLSLAILSMLTVSLTLGRYTQEAESEGIYSGDLNYIVSNQVEIESVDEFFTAIENGYNNIKIKDEVDNPLVISGGISDVNSDLVIDLNGHEIQRNNREPLLNVTQGVKLTIIDTSEKQTGSFYNPVGSVLRISGGSLTVSAGEFESGPRTGEGIHESEYYDASSNSTLKGATIKKEYSVDTLYIDENTTIGNASMPVIIPSVTNVDGVNRSVNGNMYFSEGYNSNTYIPADTYLYFTLEDPTVENATIAVEGSAKYYYTYYLNRDTFDYAQTQKPSDSTVQIKVYVYNGVKSAAATTKKPFSAIEMESGNLFVRGGTYRSYFGERDTYCVNASGGYMAIEAGKFYAYGRGVCVQCDYSADVNIEEQYLRVSSGDFYSEAGDTIGVSGGRMVVSDASFVKNAADFALTSNTRNANGSAIRVSGGSLTVSATSEIHFSLYGSGMSGITAEGKNASVSVRNVTMDFYSEKLGIEGQDDPSDAAGILYNTGIYAVGGGSVVCDGNTSFNVIGSYSSGIYSEGGSINLNGDTFLCSVKMATDGEDGKKLSSTAISTVGGSINFNVKEATVSSNGLGITVGGGDICFSHNTEQETINITTTRGTAIYVYDGKVSVDEDSIVNITSKIDPFCSWVVDTSGGSTGIKDTNVNINNGVYINGGSLVSDGQITVQHTGVENTSSGSGLIDSKIKSYAVRVDGQLSSGTSTIDAQKLTIRVSENGGGLYVKDGSITLDTAEIDARGFGIAMRGESGDNVTINKKLTLTTHKATGIYITGGSLTLNGETTVNSTIDSGYTFCTGTDLPKNSYDGVFVENGSLTANSTFTVNFSGLANDPNETFSSMVKSYAVRVDGSGAQGSSAQSGASFSATNLNLFVNANADGGGLYVNQGTITLDTAVIDSQSYGIALRGESDTDSVTISKALTVNSARTTGIYITGGSLTLNEDSVANITSSISEAYGFNNTSATKSYDGVFVEGGSLYANGEFNVTHKGIDNLSDTNNATYKIVGQQIRSYAVRVKETTDQKPTVNILKGNITNSIGGGVYVSGGSVSLGNLSNTVEDDLKVETTGTTLFATSYKDVGASTWAYRLNRTGGHAIEVQGGSLTVNSGTYTAAQGNGIFVRNTDSSAVSNQVIINGGNFYGYNTGYKLDSDERKVGPGASAGLYVMGHSLTVNINGGTFGSKGDVSNSAAVFFGTPGRERAKVNICGGNFYGSKSDVMSVFRFVDFLFDAKDPATPITVENANGNPSAALSVQDDLIYTSDSGRGSTINISNGTFNGTGDGIFYGSSVDTLRISGGNFSGADSSGLLFSKSPGTSIRTVFLSGGTFYGGTNAVGGTYYADAYIVDSGYYFSKNGNTWQVLPS</sequence>
<name>A0A9D2AFN7_9FIRM</name>
<accession>A0A9D2AFN7</accession>
<reference evidence="1" key="2">
    <citation type="submission" date="2021-04" db="EMBL/GenBank/DDBJ databases">
        <authorList>
            <person name="Gilroy R."/>
        </authorList>
    </citation>
    <scope>NUCLEOTIDE SEQUENCE</scope>
    <source>
        <strain evidence="1">811</strain>
    </source>
</reference>
<evidence type="ECO:0000313" key="2">
    <source>
        <dbReference type="Proteomes" id="UP000824204"/>
    </source>
</evidence>
<dbReference type="EMBL" id="DXFX01000065">
    <property type="protein sequence ID" value="HIX07796.1"/>
    <property type="molecule type" value="Genomic_DNA"/>
</dbReference>
<dbReference type="InterPro" id="IPR012332">
    <property type="entry name" value="Autotransporter_pectin_lyase_C"/>
</dbReference>
<protein>
    <submittedName>
        <fullName evidence="1">Uncharacterized protein</fullName>
    </submittedName>
</protein>
<proteinExistence type="predicted"/>
<dbReference type="Proteomes" id="UP000824204">
    <property type="component" value="Unassembled WGS sequence"/>
</dbReference>
<comment type="caution">
    <text evidence="1">The sequence shown here is derived from an EMBL/GenBank/DDBJ whole genome shotgun (WGS) entry which is preliminary data.</text>
</comment>
<reference evidence="1" key="1">
    <citation type="journal article" date="2021" name="PeerJ">
        <title>Extensive microbial diversity within the chicken gut microbiome revealed by metagenomics and culture.</title>
        <authorList>
            <person name="Gilroy R."/>
            <person name="Ravi A."/>
            <person name="Getino M."/>
            <person name="Pursley I."/>
            <person name="Horton D.L."/>
            <person name="Alikhan N.F."/>
            <person name="Baker D."/>
            <person name="Gharbi K."/>
            <person name="Hall N."/>
            <person name="Watson M."/>
            <person name="Adriaenssens E.M."/>
            <person name="Foster-Nyarko E."/>
            <person name="Jarju S."/>
            <person name="Secka A."/>
            <person name="Antonio M."/>
            <person name="Oren A."/>
            <person name="Chaudhuri R.R."/>
            <person name="La Ragione R."/>
            <person name="Hildebrand F."/>
            <person name="Pallen M.J."/>
        </authorList>
    </citation>
    <scope>NUCLEOTIDE SEQUENCE</scope>
    <source>
        <strain evidence="1">811</strain>
    </source>
</reference>
<dbReference type="InterPro" id="IPR006626">
    <property type="entry name" value="PbH1"/>
</dbReference>